<keyword evidence="3" id="KW-1185">Reference proteome</keyword>
<dbReference type="GO" id="GO:0003700">
    <property type="term" value="F:DNA-binding transcription factor activity"/>
    <property type="evidence" value="ECO:0007669"/>
    <property type="project" value="InterPro"/>
</dbReference>
<feature type="domain" description="HTH marR-type" evidence="1">
    <location>
        <begin position="19"/>
        <end position="76"/>
    </location>
</feature>
<dbReference type="eggNOG" id="COG2345">
    <property type="taxonomic scope" value="Bacteria"/>
</dbReference>
<dbReference type="InterPro" id="IPR036390">
    <property type="entry name" value="WH_DNA-bd_sf"/>
</dbReference>
<dbReference type="Proteomes" id="UP000013015">
    <property type="component" value="Unassembled WGS sequence"/>
</dbReference>
<dbReference type="OrthoDB" id="3255135at2"/>
<dbReference type="InterPro" id="IPR012675">
    <property type="entry name" value="Beta-grasp_dom_sf"/>
</dbReference>
<dbReference type="HOGENOM" id="CLU_843673_0_0_11"/>
<dbReference type="AlphaFoldDB" id="N6XAN1"/>
<dbReference type="STRING" id="888050.HMPREF9004_1059"/>
<name>N6XAN1_9ACTO</name>
<dbReference type="PATRIC" id="fig|888050.3.peg.1005"/>
<accession>N6XAN1</accession>
<reference evidence="2 3" key="1">
    <citation type="submission" date="2013-03" db="EMBL/GenBank/DDBJ databases">
        <title>Reference genome for the Human Microbiome Project.</title>
        <authorList>
            <person name="Aqrawi P."/>
            <person name="Ayvaz T."/>
            <person name="Bess C."/>
            <person name="Blankenburg K."/>
            <person name="Coyle M."/>
            <person name="Deng J."/>
            <person name="Forbes L."/>
            <person name="Fowler G."/>
            <person name="Francisco L."/>
            <person name="Fu Q."/>
            <person name="Gibbs R."/>
            <person name="Gross S."/>
            <person name="Gubbala S."/>
            <person name="Hale W."/>
            <person name="Hemphill L."/>
            <person name="Highlander S."/>
            <person name="Hirani K."/>
            <person name="Jackson L."/>
            <person name="Jakkamsetti A."/>
            <person name="Javaid M."/>
            <person name="Jayaseelan J.C."/>
            <person name="Jiang H."/>
            <person name="Joshi V."/>
            <person name="Korchina V."/>
            <person name="Kovar C."/>
            <person name="Lara F."/>
            <person name="Lee S."/>
            <person name="Liu Y."/>
            <person name="Mata R."/>
            <person name="Mathew T."/>
            <person name="Munidasa M."/>
            <person name="Muzny D."/>
            <person name="Nazareth L."/>
            <person name="Ngo R."/>
            <person name="Nguyen L."/>
            <person name="Nguyen N."/>
            <person name="Okwuonu G."/>
            <person name="Ongeri F."/>
            <person name="Palculict T."/>
            <person name="Patil S."/>
            <person name="Petrosino J."/>
            <person name="Pham C."/>
            <person name="Pham P."/>
            <person name="Pu L.-L."/>
            <person name="Qin X."/>
            <person name="Qu J."/>
            <person name="Reid J."/>
            <person name="Ross M."/>
            <person name="Ruth R."/>
            <person name="Saada N."/>
            <person name="San Lucas F."/>
            <person name="Santibanez J."/>
            <person name="Shang Y."/>
            <person name="Simmons D."/>
            <person name="Song X.-Z."/>
            <person name="Tang L.-Y."/>
            <person name="Thornton R."/>
            <person name="Warren J."/>
            <person name="Weissenberger G."/>
            <person name="Wilczek-Boney K."/>
            <person name="Worley K."/>
            <person name="Youmans B."/>
            <person name="Zhang J."/>
            <person name="Zhang L."/>
            <person name="Zhao Z."/>
            <person name="Zhou C."/>
            <person name="Zhu D."/>
            <person name="Zhu Y."/>
        </authorList>
    </citation>
    <scope>NUCLEOTIDE SEQUENCE [LARGE SCALE GENOMIC DNA]</scope>
    <source>
        <strain evidence="2 3">F0333</strain>
    </source>
</reference>
<dbReference type="Pfam" id="PF02597">
    <property type="entry name" value="ThiS"/>
    <property type="match status" value="1"/>
</dbReference>
<dbReference type="Gene3D" id="1.10.10.10">
    <property type="entry name" value="Winged helix-like DNA-binding domain superfamily/Winged helix DNA-binding domain"/>
    <property type="match status" value="1"/>
</dbReference>
<sequence length="327" mass="35247">MTRVTTRSFADTLSTMASLTAAQHSLLERIAEHETPVTVSDLAAEAELHVSSVRETLDALMGMGLVSREQLPAQGRGRPALGYSTTTPTDPAFPALMLNQMTSAILDVLRETNDDPGAIARLIGRKWADHALEATGIPDHSRFTHLPEGFTLSSHMGKIRMFLSALGFAASPLHGHPTSLVMTACPFTHPEDPDPLALELRRGLVERILERTAVGYASWTYVPDVKQPMRVVVTLSERITKAVRETPMLVRFFGGAAEAAEAEELEIPASSLPTTLGVLLGVLADSRPALAPVLEVSTFLLDRKPADRNTPLRPGLQLDVLPPFAGG</sequence>
<dbReference type="SUPFAM" id="SSF46785">
    <property type="entry name" value="Winged helix' DNA-binding domain"/>
    <property type="match status" value="1"/>
</dbReference>
<dbReference type="InterPro" id="IPR016155">
    <property type="entry name" value="Mopterin_synth/thiamin_S_b"/>
</dbReference>
<dbReference type="RefSeq" id="WP_005963118.1">
    <property type="nucleotide sequence ID" value="NZ_CP040505.1"/>
</dbReference>
<protein>
    <recommendedName>
        <fullName evidence="1">HTH marR-type domain-containing protein</fullName>
    </recommendedName>
</protein>
<dbReference type="EMBL" id="AQHZ01000016">
    <property type="protein sequence ID" value="ENO18198.1"/>
    <property type="molecule type" value="Genomic_DNA"/>
</dbReference>
<evidence type="ECO:0000313" key="2">
    <source>
        <dbReference type="EMBL" id="ENO18198.1"/>
    </source>
</evidence>
<comment type="caution">
    <text evidence="2">The sequence shown here is derived from an EMBL/GenBank/DDBJ whole genome shotgun (WGS) entry which is preliminary data.</text>
</comment>
<dbReference type="InterPro" id="IPR036388">
    <property type="entry name" value="WH-like_DNA-bd_sf"/>
</dbReference>
<evidence type="ECO:0000313" key="3">
    <source>
        <dbReference type="Proteomes" id="UP000013015"/>
    </source>
</evidence>
<proteinExistence type="predicted"/>
<dbReference type="SUPFAM" id="SSF54285">
    <property type="entry name" value="MoaD/ThiS"/>
    <property type="match status" value="1"/>
</dbReference>
<gene>
    <name evidence="2" type="ORF">HMPREF9004_1059</name>
</gene>
<organism evidence="2 3">
    <name type="scientific">Schaalia cardiffensis F0333</name>
    <dbReference type="NCBI Taxonomy" id="888050"/>
    <lineage>
        <taxon>Bacteria</taxon>
        <taxon>Bacillati</taxon>
        <taxon>Actinomycetota</taxon>
        <taxon>Actinomycetes</taxon>
        <taxon>Actinomycetales</taxon>
        <taxon>Actinomycetaceae</taxon>
        <taxon>Schaalia</taxon>
    </lineage>
</organism>
<dbReference type="InterPro" id="IPR003749">
    <property type="entry name" value="ThiS/MoaD-like"/>
</dbReference>
<dbReference type="InterPro" id="IPR000835">
    <property type="entry name" value="HTH_MarR-typ"/>
</dbReference>
<dbReference type="Pfam" id="PF01047">
    <property type="entry name" value="MarR"/>
    <property type="match status" value="1"/>
</dbReference>
<evidence type="ECO:0000259" key="1">
    <source>
        <dbReference type="Pfam" id="PF01047"/>
    </source>
</evidence>
<dbReference type="Gene3D" id="3.10.20.30">
    <property type="match status" value="1"/>
</dbReference>